<protein>
    <submittedName>
        <fullName evidence="2">Transposase-like protein</fullName>
    </submittedName>
</protein>
<evidence type="ECO:0000256" key="1">
    <source>
        <dbReference type="SAM" id="MobiDB-lite"/>
    </source>
</evidence>
<dbReference type="eggNOG" id="COG3385">
    <property type="taxonomic scope" value="Bacteria"/>
</dbReference>
<accession>E3FDF8</accession>
<dbReference type="AlphaFoldDB" id="E3FDF8"/>
<proteinExistence type="predicted"/>
<feature type="region of interest" description="Disordered" evidence="1">
    <location>
        <begin position="1"/>
        <end position="23"/>
    </location>
</feature>
<evidence type="ECO:0000313" key="2">
    <source>
        <dbReference type="EMBL" id="ADO68837.1"/>
    </source>
</evidence>
<gene>
    <name evidence="2" type="ordered locus">STAUR_1033</name>
</gene>
<organism evidence="2 3">
    <name type="scientific">Stigmatella aurantiaca (strain DW4/3-1)</name>
    <dbReference type="NCBI Taxonomy" id="378806"/>
    <lineage>
        <taxon>Bacteria</taxon>
        <taxon>Pseudomonadati</taxon>
        <taxon>Myxococcota</taxon>
        <taxon>Myxococcia</taxon>
        <taxon>Myxococcales</taxon>
        <taxon>Cystobacterineae</taxon>
        <taxon>Archangiaceae</taxon>
        <taxon>Stigmatella</taxon>
    </lineage>
</organism>
<sequence>MLGCDVTKSQDDRTQGSKSHLGFEEPQGWSRLAVNRAAPMAMLLYSLTMLWFAQHGHRLCKPVTHPWYRHKVRLSFADILATLRPACSKPALSATLPAQQER</sequence>
<dbReference type="EMBL" id="CP002271">
    <property type="protein sequence ID" value="ADO68837.1"/>
    <property type="molecule type" value="Genomic_DNA"/>
</dbReference>
<dbReference type="HOGENOM" id="CLU_2275733_0_0_7"/>
<keyword evidence="3" id="KW-1185">Reference proteome</keyword>
<dbReference type="Proteomes" id="UP000001351">
    <property type="component" value="Chromosome"/>
</dbReference>
<reference evidence="2 3" key="1">
    <citation type="journal article" date="2011" name="Mol. Biol. Evol.">
        <title>Comparative genomic analysis of fruiting body formation in Myxococcales.</title>
        <authorList>
            <person name="Huntley S."/>
            <person name="Hamann N."/>
            <person name="Wegener-Feldbrugge S."/>
            <person name="Treuner-Lange A."/>
            <person name="Kube M."/>
            <person name="Reinhardt R."/>
            <person name="Klages S."/>
            <person name="Muller R."/>
            <person name="Ronning C.M."/>
            <person name="Nierman W.C."/>
            <person name="Sogaard-Andersen L."/>
        </authorList>
    </citation>
    <scope>NUCLEOTIDE SEQUENCE [LARGE SCALE GENOMIC DNA]</scope>
    <source>
        <strain evidence="2 3">DW4/3-1</strain>
    </source>
</reference>
<dbReference type="KEGG" id="sur:STAUR_1033"/>
<dbReference type="STRING" id="378806.STAUR_1033"/>
<name>E3FDF8_STIAD</name>
<evidence type="ECO:0000313" key="3">
    <source>
        <dbReference type="Proteomes" id="UP000001351"/>
    </source>
</evidence>